<evidence type="ECO:0008006" key="4">
    <source>
        <dbReference type="Google" id="ProtNLM"/>
    </source>
</evidence>
<proteinExistence type="predicted"/>
<feature type="region of interest" description="Disordered" evidence="1">
    <location>
        <begin position="86"/>
        <end position="113"/>
    </location>
</feature>
<evidence type="ECO:0000313" key="2">
    <source>
        <dbReference type="EMBL" id="MFC7613106.1"/>
    </source>
</evidence>
<protein>
    <recommendedName>
        <fullName evidence="4">Helix-turn-helix domain-containing protein</fullName>
    </recommendedName>
</protein>
<dbReference type="EMBL" id="JBHTEY010000004">
    <property type="protein sequence ID" value="MFC7613106.1"/>
    <property type="molecule type" value="Genomic_DNA"/>
</dbReference>
<name>A0ABW2TI69_9PSEU</name>
<reference evidence="3" key="1">
    <citation type="journal article" date="2019" name="Int. J. Syst. Evol. Microbiol.">
        <title>The Global Catalogue of Microorganisms (GCM) 10K type strain sequencing project: providing services to taxonomists for standard genome sequencing and annotation.</title>
        <authorList>
            <consortium name="The Broad Institute Genomics Platform"/>
            <consortium name="The Broad Institute Genome Sequencing Center for Infectious Disease"/>
            <person name="Wu L."/>
            <person name="Ma J."/>
        </authorList>
    </citation>
    <scope>NUCLEOTIDE SEQUENCE [LARGE SCALE GENOMIC DNA]</scope>
    <source>
        <strain evidence="3">JCM 17695</strain>
    </source>
</reference>
<comment type="caution">
    <text evidence="2">The sequence shown here is derived from an EMBL/GenBank/DDBJ whole genome shotgun (WGS) entry which is preliminary data.</text>
</comment>
<sequence length="309" mass="34228">MPDRVDKRALSRALETGPFSAALRLAVQSSGLSLDRVQARLRERDVRLSKTALSNWQSGRTQPERASSRQALTALESVLGVPPGALARLVGPPRPRGRWVRRGPGDMRPDQAWARPDGLARALARMGATPETIRETARVAIHTFVDVGADRSLLSVRYHLVLRATVDGVDRYTAAYRSDRPSPTEIADTIGCRLGRRRDDDETGFLTYELLLDEPLAAGELTTIEYGMRFGGPHEERYLSQRVGCETRLVTVGARFAADLPTRVYHRRTASVADPGGEEQELRVGLSRSVRLVVADPPPGIYRLAWDWD</sequence>
<dbReference type="Proteomes" id="UP001596512">
    <property type="component" value="Unassembled WGS sequence"/>
</dbReference>
<accession>A0ABW2TI69</accession>
<keyword evidence="3" id="KW-1185">Reference proteome</keyword>
<evidence type="ECO:0000313" key="3">
    <source>
        <dbReference type="Proteomes" id="UP001596512"/>
    </source>
</evidence>
<evidence type="ECO:0000256" key="1">
    <source>
        <dbReference type="SAM" id="MobiDB-lite"/>
    </source>
</evidence>
<gene>
    <name evidence="2" type="ORF">ACFQV2_05195</name>
</gene>
<organism evidence="2 3">
    <name type="scientific">Actinokineospora soli</name>
    <dbReference type="NCBI Taxonomy" id="1048753"/>
    <lineage>
        <taxon>Bacteria</taxon>
        <taxon>Bacillati</taxon>
        <taxon>Actinomycetota</taxon>
        <taxon>Actinomycetes</taxon>
        <taxon>Pseudonocardiales</taxon>
        <taxon>Pseudonocardiaceae</taxon>
        <taxon>Actinokineospora</taxon>
    </lineage>
</organism>